<dbReference type="FunFam" id="1.50.10.20:FF:000006">
    <property type="entry name" value="Mannan endo-1,6-alpha-mannosidase"/>
    <property type="match status" value="1"/>
</dbReference>
<dbReference type="PANTHER" id="PTHR12145">
    <property type="entry name" value="MANNAN ENDO-1,6-ALPHA-MANNOSIDASE DCW1"/>
    <property type="match status" value="1"/>
</dbReference>
<feature type="chain" id="PRO_5034192540" description="mannan endo-1,6-alpha-mannosidase" evidence="11">
    <location>
        <begin position="26"/>
        <end position="2072"/>
    </location>
</feature>
<feature type="region of interest" description="Disordered" evidence="10">
    <location>
        <begin position="978"/>
        <end position="1010"/>
    </location>
</feature>
<feature type="region of interest" description="Disordered" evidence="10">
    <location>
        <begin position="503"/>
        <end position="573"/>
    </location>
</feature>
<keyword evidence="15" id="KW-1185">Reference proteome</keyword>
<reference evidence="14" key="1">
    <citation type="submission" date="2021-03" db="EMBL/GenBank/DDBJ databases">
        <authorList>
            <person name="Tagirdzhanova G."/>
        </authorList>
    </citation>
    <scope>NUCLEOTIDE SEQUENCE</scope>
</reference>
<sequence>MFFLRRLQVLGAVGALMFGGQAVQGIELDLSDTNSIKQAASTIAYGMMSYYTGNETGQPVGLLPSPYYWWEAGALFGQMIEYWYYTGDTTYNDVITQGLLAQVGPNNDYMPPNQTKTEGNDDQVFWAFAVMSATEFNFPAPPAGKPSWLSLAQAVFNEQAGRWDTTACGGGLRWQIFTWNNGYDYKNSISNGGFFQLAARLAKYTGNQTYADWADKSYDWIITTPLFTSNYLIYDGAEMANNCTIADELQWTYNIGTYLMGAANMWNYTNGNSTWETRIQGMLTGMDFFFPQQYGGGKIMVEVACEPEVTCNNDQPSFKAYLSRWMAATTQLAPFTFDTIQPLLSSSAQGAAGQCSGGNNGQTCGRMWYKNTWDGKSGVGEQMSALSVIQANLISKVAPPVTQNSGGTSKGDASAGSTSGGEPTVILDSGALFPQGNKAFTFTTSPNKKRKLSPSEASEETTNTQELLSPPDLVTIDPAIRLTSSPSPPAYIPKHLVLEGARKGRSPTPELSTTAASSPSGAYAGLTLDSDGYASGTETAGPKKRSGSLAGSGLRGGPSSPIRSSSPVKRRASAMANDDVYLGVQDGGSISANDTAKTARQNSKSLGTRHKRETSVDMLSQEVDPQSATSSTSSTSGGDGAASSASSMPTSADIPTIDDQINQVQKLVQQGSMREGQKGYIVAIKWLNRVLARGTDGAGSEKYGKDAREGVIGPIDNTGIDLVTDRNASLFMDEAGEPFVPLAPGLNLGEDFEILPEAAWELIIKWYTLAKGSLVIRRYCHNTSTSETQENLQYELHPPVFTILKLPNRSEGLTVKTLKEKDATPVKILASRHELYQTFLKRAKTSAGIDMGTRVRIWRILGGLEEKSGAEMITPAQSRSSSPAPGAILSVDPGTRLVVEASDFAGLQLGSQRELVDVNDETANIKYNGHLSLDVAGLRQNEVVVLEEMIGGPGGGEWVSDNAASKIKSHSNVPISVTKSGNTTVKDSLKPTANTSRATSPAPTGIMTRGRTAKNGRVRGTVGLSNLGNTCYMNSALQCVRSVEELTHYFLEDKWKPDLNTNNPLGHNGAVAKSYANLLKDMYAPNSLNSFAPRNFKNVIGKYGPSFSGWQQQDSQEFLLFLLDGLQEDLNRVHKKPYVEKPDSTDEMVHNPVALQQMADKCWEIYKARSDSVITDLFAGMYKSTVICPVCDKVSIIFDPFNNLTLQLPIESLWSKPIFFFPLHGTPVSVAVDIDKNASFMALKEYVAGKVPGVDAKQMVVVEIYKNKFYKFFGDKTSISDEHIVDADQIAIYEIEAKPTNYPPPKKKSSSFKMYNYRDDDDIPEGESPLAEKMMVPVFHRRFKETSSKYTQKQVFGAPLFIIVTPEEAKDYDKILRKVLARVENMTTRDFLREDAGSQDGPEGENDSATEDSDAVIMHTDEADSSTDSGVQSKSLESEDGMIDISMRDGETAPRNPKLPKSKPLAPMLRPGGFITPGVRNLFEMKYIPSNGTEMIPTGLTTLSDESKAYSTITSRQPEASGEASVRSKMSVMERISERQSRAESSPSSDEDADDVPPAAPVQAQDSGDDSDGLPEVAELGKPKMGFGTFGRNTQRDSKGLITYSRKGIQLASKLRREEVTLPAESLPLIRLGESILLDWTQEGYNALFSGATHHTNEAMRGPRTWENVETLPDPELEEKRRSRYSRRKNGVTLGDCLDEFGKPEILSESDAWYCPRCKEHRRASKQFELWKSPDILVIHLKRFSAQGRFRDKLDVSVDFPIKGLDLTTRVAMQEEGKSPIYDLFAVDNHYGGLGGGHYTAYASNFMEENQTWYEYNDSSVSRRSDSQKVVTNAAYLLFYRRRSAHHLGGPNFEWLTTPETNTSESQPTSRATSQAGEGKRLDDSSRNGSSSALRGVGAAHQAGGGGSAAEGVTIGMMRTGVDDDLPAYSEDDPNRKTFDPRRLNLEQDLDEDEGIGMAQGPLNYVSPRSDWSFDRLNYGENDQITAAPHTSDNDEDLFAGDNSSTKAAGSSFSNGDGDRMLDFQTDEGTTMGPFGTPPDNEVPLDVPLMQDQEEEPVAEVMIPENDEFKMD</sequence>
<evidence type="ECO:0000256" key="4">
    <source>
        <dbReference type="ARBA" id="ARBA00012350"/>
    </source>
</evidence>
<evidence type="ECO:0000256" key="1">
    <source>
        <dbReference type="ARBA" id="ARBA00001452"/>
    </source>
</evidence>
<evidence type="ECO:0000256" key="6">
    <source>
        <dbReference type="ARBA" id="ARBA00022801"/>
    </source>
</evidence>
<evidence type="ECO:0000313" key="15">
    <source>
        <dbReference type="Proteomes" id="UP000664203"/>
    </source>
</evidence>
<dbReference type="SUPFAM" id="SSF143791">
    <property type="entry name" value="DUSP-like"/>
    <property type="match status" value="1"/>
</dbReference>
<dbReference type="GO" id="GO:0004843">
    <property type="term" value="F:cysteine-type deubiquitinase activity"/>
    <property type="evidence" value="ECO:0007669"/>
    <property type="project" value="InterPro"/>
</dbReference>
<dbReference type="PROSITE" id="PS00973">
    <property type="entry name" value="USP_2"/>
    <property type="match status" value="1"/>
</dbReference>
<dbReference type="SUPFAM" id="SSF54001">
    <property type="entry name" value="Cysteine proteinases"/>
    <property type="match status" value="1"/>
</dbReference>
<gene>
    <name evidence="14" type="primary">USP15</name>
    <name evidence="14" type="ORF">ALECFALPRED_009187</name>
</gene>
<feature type="compositionally biased region" description="Polar residues" evidence="10">
    <location>
        <begin position="1509"/>
        <end position="1518"/>
    </location>
</feature>
<dbReference type="Gene3D" id="3.30.2230.10">
    <property type="entry name" value="DUSP-like"/>
    <property type="match status" value="1"/>
</dbReference>
<dbReference type="GO" id="GO:0008496">
    <property type="term" value="F:mannan endo-1,6-alpha-mannosidase activity"/>
    <property type="evidence" value="ECO:0007669"/>
    <property type="project" value="UniProtKB-EC"/>
</dbReference>
<dbReference type="Pfam" id="PF06337">
    <property type="entry name" value="DUSP"/>
    <property type="match status" value="1"/>
</dbReference>
<feature type="compositionally biased region" description="Polar residues" evidence="10">
    <location>
        <begin position="1858"/>
        <end position="1876"/>
    </location>
</feature>
<dbReference type="InterPro" id="IPR001394">
    <property type="entry name" value="Peptidase_C19_UCH"/>
</dbReference>
<dbReference type="InterPro" id="IPR005198">
    <property type="entry name" value="Glyco_hydro_76"/>
</dbReference>
<dbReference type="PANTHER" id="PTHR12145:SF36">
    <property type="entry name" value="MANNAN ENDO-1,6-ALPHA-MANNOSIDASE DCW1"/>
    <property type="match status" value="1"/>
</dbReference>
<feature type="compositionally biased region" description="Polar residues" evidence="10">
    <location>
        <begin position="2002"/>
        <end position="2015"/>
    </location>
</feature>
<evidence type="ECO:0000259" key="13">
    <source>
        <dbReference type="PROSITE" id="PS51283"/>
    </source>
</evidence>
<dbReference type="Proteomes" id="UP000664203">
    <property type="component" value="Unassembled WGS sequence"/>
</dbReference>
<evidence type="ECO:0000256" key="10">
    <source>
        <dbReference type="SAM" id="MobiDB-lite"/>
    </source>
</evidence>
<keyword evidence="9" id="KW-0326">Glycosidase</keyword>
<dbReference type="EMBL" id="CAJPDR010000669">
    <property type="protein sequence ID" value="CAF9941564.1"/>
    <property type="molecule type" value="Genomic_DNA"/>
</dbReference>
<feature type="signal peptide" evidence="11">
    <location>
        <begin position="1"/>
        <end position="25"/>
    </location>
</feature>
<dbReference type="Gene3D" id="3.90.70.10">
    <property type="entry name" value="Cysteine proteinases"/>
    <property type="match status" value="2"/>
</dbReference>
<dbReference type="GO" id="GO:0012505">
    <property type="term" value="C:endomembrane system"/>
    <property type="evidence" value="ECO:0007669"/>
    <property type="project" value="UniProtKB-SubCell"/>
</dbReference>
<dbReference type="InterPro" id="IPR008928">
    <property type="entry name" value="6-hairpin_glycosidase_sf"/>
</dbReference>
<feature type="region of interest" description="Disordered" evidence="10">
    <location>
        <begin position="1509"/>
        <end position="1595"/>
    </location>
</feature>
<dbReference type="Gene3D" id="1.50.10.20">
    <property type="match status" value="1"/>
</dbReference>
<feature type="region of interest" description="Disordered" evidence="10">
    <location>
        <begin position="1949"/>
        <end position="1968"/>
    </location>
</feature>
<feature type="compositionally biased region" description="Polar residues" evidence="10">
    <location>
        <begin position="1426"/>
        <end position="1435"/>
    </location>
</feature>
<evidence type="ECO:0000259" key="12">
    <source>
        <dbReference type="PROSITE" id="PS50235"/>
    </source>
</evidence>
<evidence type="ECO:0000313" key="14">
    <source>
        <dbReference type="EMBL" id="CAF9941564.1"/>
    </source>
</evidence>
<dbReference type="GO" id="GO:0009272">
    <property type="term" value="P:fungal-type cell wall biogenesis"/>
    <property type="evidence" value="ECO:0007669"/>
    <property type="project" value="TreeGrafter"/>
</dbReference>
<keyword evidence="6 14" id="KW-0378">Hydrolase</keyword>
<feature type="compositionally biased region" description="Basic and acidic residues" evidence="10">
    <location>
        <begin position="1933"/>
        <end position="1943"/>
    </location>
</feature>
<keyword evidence="8" id="KW-0325">Glycoprotein</keyword>
<keyword evidence="7" id="KW-0472">Membrane</keyword>
<dbReference type="Pfam" id="PF00443">
    <property type="entry name" value="UCH"/>
    <property type="match status" value="1"/>
</dbReference>
<dbReference type="SUPFAM" id="SSF48208">
    <property type="entry name" value="Six-hairpin glycosidases"/>
    <property type="match status" value="1"/>
</dbReference>
<evidence type="ECO:0000256" key="3">
    <source>
        <dbReference type="ARBA" id="ARBA00009699"/>
    </source>
</evidence>
<feature type="region of interest" description="Disordered" evidence="10">
    <location>
        <begin position="588"/>
        <end position="654"/>
    </location>
</feature>
<dbReference type="InterPro" id="IPR014480">
    <property type="entry name" value="Mannan-1_6-alpha_mannosidase"/>
</dbReference>
<proteinExistence type="inferred from homology"/>
<feature type="domain" description="USP" evidence="12">
    <location>
        <begin position="1022"/>
        <end position="1843"/>
    </location>
</feature>
<evidence type="ECO:0000256" key="8">
    <source>
        <dbReference type="ARBA" id="ARBA00023180"/>
    </source>
</evidence>
<keyword evidence="5 11" id="KW-0732">Signal</keyword>
<feature type="compositionally biased region" description="Low complexity" evidence="10">
    <location>
        <begin position="547"/>
        <end position="567"/>
    </location>
</feature>
<evidence type="ECO:0000256" key="2">
    <source>
        <dbReference type="ARBA" id="ARBA00004308"/>
    </source>
</evidence>
<dbReference type="InterPro" id="IPR006615">
    <property type="entry name" value="Pept_C19_DUSP"/>
</dbReference>
<feature type="compositionally biased region" description="Acidic residues" evidence="10">
    <location>
        <begin position="1923"/>
        <end position="1932"/>
    </location>
</feature>
<feature type="region of interest" description="Disordered" evidence="10">
    <location>
        <begin position="1850"/>
        <end position="1943"/>
    </location>
</feature>
<protein>
    <recommendedName>
        <fullName evidence="4">mannan endo-1,6-alpha-mannosidase</fullName>
        <ecNumber evidence="4">3.2.1.101</ecNumber>
    </recommendedName>
</protein>
<dbReference type="GO" id="GO:0016052">
    <property type="term" value="P:carbohydrate catabolic process"/>
    <property type="evidence" value="ECO:0007669"/>
    <property type="project" value="InterPro"/>
</dbReference>
<feature type="compositionally biased region" description="Polar residues" evidence="10">
    <location>
        <begin position="978"/>
        <end position="1002"/>
    </location>
</feature>
<dbReference type="InterPro" id="IPR018200">
    <property type="entry name" value="USP_CS"/>
</dbReference>
<name>A0A8H3J6R9_9LECA</name>
<dbReference type="InterPro" id="IPR038765">
    <property type="entry name" value="Papain-like_cys_pep_sf"/>
</dbReference>
<feature type="compositionally biased region" description="Acidic residues" evidence="10">
    <location>
        <begin position="1402"/>
        <end position="1414"/>
    </location>
</feature>
<organism evidence="14 15">
    <name type="scientific">Alectoria fallacina</name>
    <dbReference type="NCBI Taxonomy" id="1903189"/>
    <lineage>
        <taxon>Eukaryota</taxon>
        <taxon>Fungi</taxon>
        <taxon>Dikarya</taxon>
        <taxon>Ascomycota</taxon>
        <taxon>Pezizomycotina</taxon>
        <taxon>Lecanoromycetes</taxon>
        <taxon>OSLEUM clade</taxon>
        <taxon>Lecanoromycetidae</taxon>
        <taxon>Lecanorales</taxon>
        <taxon>Lecanorineae</taxon>
        <taxon>Parmeliaceae</taxon>
        <taxon>Alectoria</taxon>
    </lineage>
</organism>
<feature type="region of interest" description="Disordered" evidence="10">
    <location>
        <begin position="1985"/>
        <end position="2046"/>
    </location>
</feature>
<comment type="similarity">
    <text evidence="3">Belongs to the glycosyl hydrolase 76 family.</text>
</comment>
<dbReference type="InterPro" id="IPR035927">
    <property type="entry name" value="DUSP-like_sf"/>
</dbReference>
<dbReference type="Pfam" id="PF03663">
    <property type="entry name" value="Glyco_hydro_76"/>
    <property type="match status" value="1"/>
</dbReference>
<dbReference type="PROSITE" id="PS50235">
    <property type="entry name" value="USP_3"/>
    <property type="match status" value="1"/>
</dbReference>
<evidence type="ECO:0000256" key="9">
    <source>
        <dbReference type="ARBA" id="ARBA00023295"/>
    </source>
</evidence>
<dbReference type="PROSITE" id="PS51283">
    <property type="entry name" value="DUSP"/>
    <property type="match status" value="1"/>
</dbReference>
<comment type="caution">
    <text evidence="14">The sequence shown here is derived from an EMBL/GenBank/DDBJ whole genome shotgun (WGS) entry which is preliminary data.</text>
</comment>
<dbReference type="GO" id="GO:0016579">
    <property type="term" value="P:protein deubiquitination"/>
    <property type="evidence" value="ECO:0007669"/>
    <property type="project" value="InterPro"/>
</dbReference>
<comment type="subcellular location">
    <subcellularLocation>
        <location evidence="2">Endomembrane system</location>
    </subcellularLocation>
</comment>
<accession>A0A8H3J6R9</accession>
<evidence type="ECO:0000256" key="5">
    <source>
        <dbReference type="ARBA" id="ARBA00022729"/>
    </source>
</evidence>
<dbReference type="InterPro" id="IPR028889">
    <property type="entry name" value="USP"/>
</dbReference>
<comment type="catalytic activity">
    <reaction evidence="1">
        <text>Random hydrolysis of (1-&gt;6)-alpha-D-mannosidic linkages in unbranched (1-&gt;6)-mannans.</text>
        <dbReference type="EC" id="3.2.1.101"/>
    </reaction>
</comment>
<feature type="domain" description="DUSP" evidence="13">
    <location>
        <begin position="655"/>
        <end position="780"/>
    </location>
</feature>
<feature type="compositionally biased region" description="Low complexity" evidence="10">
    <location>
        <begin position="627"/>
        <end position="647"/>
    </location>
</feature>
<dbReference type="PROSITE" id="PS00972">
    <property type="entry name" value="USP_1"/>
    <property type="match status" value="1"/>
</dbReference>
<evidence type="ECO:0000256" key="7">
    <source>
        <dbReference type="ARBA" id="ARBA00023136"/>
    </source>
</evidence>
<feature type="region of interest" description="Disordered" evidence="10">
    <location>
        <begin position="399"/>
        <end position="472"/>
    </location>
</feature>
<feature type="compositionally biased region" description="Polar residues" evidence="10">
    <location>
        <begin position="509"/>
        <end position="520"/>
    </location>
</feature>
<evidence type="ECO:0000256" key="11">
    <source>
        <dbReference type="SAM" id="SignalP"/>
    </source>
</evidence>
<feature type="region of interest" description="Disordered" evidence="10">
    <location>
        <begin position="1391"/>
        <end position="1470"/>
    </location>
</feature>
<feature type="compositionally biased region" description="Polar residues" evidence="10">
    <location>
        <begin position="588"/>
        <end position="606"/>
    </location>
</feature>
<dbReference type="EC" id="3.2.1.101" evidence="4"/>
<dbReference type="OrthoDB" id="952271at2759"/>